<reference evidence="1 2" key="1">
    <citation type="submission" date="2016-04" db="EMBL/GenBank/DDBJ databases">
        <title>A degradative enzymes factory behind the ericoid mycorrhizal symbiosis.</title>
        <authorList>
            <consortium name="DOE Joint Genome Institute"/>
            <person name="Martino E."/>
            <person name="Morin E."/>
            <person name="Grelet G."/>
            <person name="Kuo A."/>
            <person name="Kohler A."/>
            <person name="Daghino S."/>
            <person name="Barry K."/>
            <person name="Choi C."/>
            <person name="Cichocki N."/>
            <person name="Clum A."/>
            <person name="Copeland A."/>
            <person name="Hainaut M."/>
            <person name="Haridas S."/>
            <person name="Labutti K."/>
            <person name="Lindquist E."/>
            <person name="Lipzen A."/>
            <person name="Khouja H.-R."/>
            <person name="Murat C."/>
            <person name="Ohm R."/>
            <person name="Olson A."/>
            <person name="Spatafora J."/>
            <person name="Veneault-Fourrey C."/>
            <person name="Henrissat B."/>
            <person name="Grigoriev I."/>
            <person name="Martin F."/>
            <person name="Perotto S."/>
        </authorList>
    </citation>
    <scope>NUCLEOTIDE SEQUENCE [LARGE SCALE GENOMIC DNA]</scope>
    <source>
        <strain evidence="1 2">F</strain>
    </source>
</reference>
<dbReference type="Proteomes" id="UP000235786">
    <property type="component" value="Unassembled WGS sequence"/>
</dbReference>
<sequence length="158" mass="18698">MLLTYLTYYGHVRPCDRLFRVDPPPNWQNRYRRSWWTELSRGNSKPLISRLVKLYLQQLRSSSRCDSGLRMLLLHLPSISLLPRPEQETFFWPKTAVCAVDLQYDIGQTTSLFNLCTGKSQDFETGFGHFCTRVRSDNARQYAWLDVRNPSYLTTIWR</sequence>
<proteinExistence type="predicted"/>
<gene>
    <name evidence="1" type="ORF">L207DRAFT_52491</name>
</gene>
<evidence type="ECO:0000313" key="1">
    <source>
        <dbReference type="EMBL" id="PMD39092.1"/>
    </source>
</evidence>
<dbReference type="EMBL" id="KZ613947">
    <property type="protein sequence ID" value="PMD39092.1"/>
    <property type="molecule type" value="Genomic_DNA"/>
</dbReference>
<evidence type="ECO:0000313" key="2">
    <source>
        <dbReference type="Proteomes" id="UP000235786"/>
    </source>
</evidence>
<dbReference type="AlphaFoldDB" id="A0A2J6RKQ3"/>
<accession>A0A2J6RKQ3</accession>
<name>A0A2J6RKQ3_HYAVF</name>
<organism evidence="1 2">
    <name type="scientific">Hyaloscypha variabilis (strain UAMH 11265 / GT02V1 / F)</name>
    <name type="common">Meliniomyces variabilis</name>
    <dbReference type="NCBI Taxonomy" id="1149755"/>
    <lineage>
        <taxon>Eukaryota</taxon>
        <taxon>Fungi</taxon>
        <taxon>Dikarya</taxon>
        <taxon>Ascomycota</taxon>
        <taxon>Pezizomycotina</taxon>
        <taxon>Leotiomycetes</taxon>
        <taxon>Helotiales</taxon>
        <taxon>Hyaloscyphaceae</taxon>
        <taxon>Hyaloscypha</taxon>
        <taxon>Hyaloscypha variabilis</taxon>
    </lineage>
</organism>
<protein>
    <submittedName>
        <fullName evidence="1">Uncharacterized protein</fullName>
    </submittedName>
</protein>
<keyword evidence="2" id="KW-1185">Reference proteome</keyword>